<comment type="caution">
    <text evidence="3">The sequence shown here is derived from an EMBL/GenBank/DDBJ whole genome shotgun (WGS) entry which is preliminary data.</text>
</comment>
<feature type="region of interest" description="Disordered" evidence="1">
    <location>
        <begin position="144"/>
        <end position="167"/>
    </location>
</feature>
<reference evidence="3 4" key="1">
    <citation type="journal article" date="2018" name="Nat. Biotechnol.">
        <title>A standardized bacterial taxonomy based on genome phylogeny substantially revises the tree of life.</title>
        <authorList>
            <person name="Parks D.H."/>
            <person name="Chuvochina M."/>
            <person name="Waite D.W."/>
            <person name="Rinke C."/>
            <person name="Skarshewski A."/>
            <person name="Chaumeil P.A."/>
            <person name="Hugenholtz P."/>
        </authorList>
    </citation>
    <scope>NUCLEOTIDE SEQUENCE [LARGE SCALE GENOMIC DNA]</scope>
    <source>
        <strain evidence="3">UBA10707</strain>
    </source>
</reference>
<dbReference type="InterPro" id="IPR015002">
    <property type="entry name" value="T6SS_Tdi1_C"/>
</dbReference>
<sequence>MNLNDLTIATDNLNQPRLLNHWQWLLPAQVEILLVTKTADCFLLEPETGHILFLDTNDGELEHIASDFDEFRAVLADPEFITDYFSLLLMASKLETPLPENSVFALATPPVLGGSFETDELTLVDIYQYFDEMGALWQKLSQIELPDDTADEPGSSSDTDSDSKKPE</sequence>
<proteinExistence type="predicted"/>
<evidence type="ECO:0000313" key="4">
    <source>
        <dbReference type="Proteomes" id="UP000264036"/>
    </source>
</evidence>
<protein>
    <recommendedName>
        <fullName evidence="2">T6SS immunity protein Tdi1 C-terminal domain-containing protein</fullName>
    </recommendedName>
</protein>
<name>A0A356LA35_9BURK</name>
<gene>
    <name evidence="3" type="ORF">DD666_00155</name>
</gene>
<organism evidence="3 4">
    <name type="scientific">Advenella kashmirensis</name>
    <dbReference type="NCBI Taxonomy" id="310575"/>
    <lineage>
        <taxon>Bacteria</taxon>
        <taxon>Pseudomonadati</taxon>
        <taxon>Pseudomonadota</taxon>
        <taxon>Betaproteobacteria</taxon>
        <taxon>Burkholderiales</taxon>
        <taxon>Alcaligenaceae</taxon>
    </lineage>
</organism>
<feature type="domain" description="T6SS immunity protein Tdi1 C-terminal" evidence="2">
    <location>
        <begin position="66"/>
        <end position="131"/>
    </location>
</feature>
<evidence type="ECO:0000313" key="3">
    <source>
        <dbReference type="EMBL" id="HBP27812.1"/>
    </source>
</evidence>
<dbReference type="Proteomes" id="UP000264036">
    <property type="component" value="Unassembled WGS sequence"/>
</dbReference>
<dbReference type="AlphaFoldDB" id="A0A356LA35"/>
<accession>A0A356LA35</accession>
<evidence type="ECO:0000259" key="2">
    <source>
        <dbReference type="Pfam" id="PF08906"/>
    </source>
</evidence>
<evidence type="ECO:0000256" key="1">
    <source>
        <dbReference type="SAM" id="MobiDB-lite"/>
    </source>
</evidence>
<dbReference type="Pfam" id="PF08906">
    <property type="entry name" value="T6SS_Tdi1_C"/>
    <property type="match status" value="1"/>
</dbReference>
<dbReference type="EMBL" id="DOEK01000003">
    <property type="protein sequence ID" value="HBP27812.1"/>
    <property type="molecule type" value="Genomic_DNA"/>
</dbReference>